<evidence type="ECO:0000256" key="3">
    <source>
        <dbReference type="RuleBase" id="RU000363"/>
    </source>
</evidence>
<evidence type="ECO:0000256" key="2">
    <source>
        <dbReference type="ARBA" id="ARBA00023002"/>
    </source>
</evidence>
<dbReference type="PRINTS" id="PR00080">
    <property type="entry name" value="SDRFAMILY"/>
</dbReference>
<dbReference type="PANTHER" id="PTHR43115:SF4">
    <property type="entry name" value="DEHYDROGENASE_REDUCTASE SDR FAMILY MEMBER 11"/>
    <property type="match status" value="1"/>
</dbReference>
<sequence length="268" mass="29480">MQESFHVIFCEMDHLKGRVAVVTGASAGIGAATAIKLVKAGLTVVGIARRLQRLQDLKKTMEEKNFSGRFFTVACDLTNETDILNAFKWIDENIGGIHFMINNAGIIRIATILDGLTEHWQELIDCNVIAPTICSREAYKLMKKYNVSHGHIIQINSITGHSYSINPGNKMYNASKQALRVLTEGLRHELAVAGDGHIKASSISPGFVDTEIFDAATLSHNKMKPSDILSAEEMADMICFVMSTGPNILIAEMIVLSQGRCIQSYPRE</sequence>
<dbReference type="GO" id="GO:0016616">
    <property type="term" value="F:oxidoreductase activity, acting on the CH-OH group of donors, NAD or NADP as acceptor"/>
    <property type="evidence" value="ECO:0007669"/>
    <property type="project" value="UniProtKB-ARBA"/>
</dbReference>
<dbReference type="FunFam" id="3.40.50.720:FF:000047">
    <property type="entry name" value="NADP-dependent L-serine/L-allo-threonine dehydrogenase"/>
    <property type="match status" value="1"/>
</dbReference>
<dbReference type="OrthoDB" id="1933717at2759"/>
<dbReference type="RefSeq" id="XP_001944108.2">
    <property type="nucleotide sequence ID" value="XM_001944073.4"/>
</dbReference>
<dbReference type="KEGG" id="api:100160714"/>
<dbReference type="EnsemblMetazoa" id="XM_029489558.1">
    <property type="protein sequence ID" value="XP_029345418.1"/>
    <property type="gene ID" value="LOC100160714"/>
</dbReference>
<name>A0A8R2NQ81_ACYPI</name>
<dbReference type="InterPro" id="IPR036291">
    <property type="entry name" value="NAD(P)-bd_dom_sf"/>
</dbReference>
<proteinExistence type="inferred from homology"/>
<dbReference type="EnsemblMetazoa" id="XM_001944073.5">
    <property type="protein sequence ID" value="XP_001944108.2"/>
    <property type="gene ID" value="LOC100160714"/>
</dbReference>
<reference evidence="4" key="2">
    <citation type="submission" date="2022-06" db="UniProtKB">
        <authorList>
            <consortium name="EnsemblMetazoa"/>
        </authorList>
    </citation>
    <scope>IDENTIFICATION</scope>
</reference>
<dbReference type="PANTHER" id="PTHR43115">
    <property type="entry name" value="DEHYDROGENASE/REDUCTASE SDR FAMILY MEMBER 11"/>
    <property type="match status" value="1"/>
</dbReference>
<keyword evidence="2" id="KW-0560">Oxidoreductase</keyword>
<evidence type="ECO:0008006" key="6">
    <source>
        <dbReference type="Google" id="ProtNLM"/>
    </source>
</evidence>
<dbReference type="GeneID" id="100160714"/>
<keyword evidence="5" id="KW-1185">Reference proteome</keyword>
<reference evidence="5" key="1">
    <citation type="submission" date="2010-06" db="EMBL/GenBank/DDBJ databases">
        <authorList>
            <person name="Jiang H."/>
            <person name="Abraham K."/>
            <person name="Ali S."/>
            <person name="Alsbrooks S.L."/>
            <person name="Anim B.N."/>
            <person name="Anosike U.S."/>
            <person name="Attaway T."/>
            <person name="Bandaranaike D.P."/>
            <person name="Battles P.K."/>
            <person name="Bell S.N."/>
            <person name="Bell A.V."/>
            <person name="Beltran B."/>
            <person name="Bickham C."/>
            <person name="Bustamante Y."/>
            <person name="Caleb T."/>
            <person name="Canada A."/>
            <person name="Cardenas V."/>
            <person name="Carter K."/>
            <person name="Chacko J."/>
            <person name="Chandrabose M.N."/>
            <person name="Chavez D."/>
            <person name="Chavez A."/>
            <person name="Chen L."/>
            <person name="Chu H.-S."/>
            <person name="Claassen K.J."/>
            <person name="Cockrell R."/>
            <person name="Collins M."/>
            <person name="Cooper J.A."/>
            <person name="Cree A."/>
            <person name="Curry S.M."/>
            <person name="Da Y."/>
            <person name="Dao M.D."/>
            <person name="Das B."/>
            <person name="Davila M.-L."/>
            <person name="Davy-Carroll L."/>
            <person name="Denson S."/>
            <person name="Dinh H."/>
            <person name="Ebong V.E."/>
            <person name="Edwards J.R."/>
            <person name="Egan A."/>
            <person name="El-Daye J."/>
            <person name="Escobedo L."/>
            <person name="Fernandez S."/>
            <person name="Fernando P.R."/>
            <person name="Flagg N."/>
            <person name="Forbes L.D."/>
            <person name="Fowler R.G."/>
            <person name="Fu Q."/>
            <person name="Gabisi R.A."/>
            <person name="Ganer J."/>
            <person name="Garbino Pronczuk A."/>
            <person name="Garcia R.M."/>
            <person name="Garner T."/>
            <person name="Garrett T.E."/>
            <person name="Gonzalez D.A."/>
            <person name="Hamid H."/>
            <person name="Hawkins E.S."/>
            <person name="Hirani K."/>
            <person name="Hogues M.E."/>
            <person name="Hollins B."/>
            <person name="Hsiao C.-H."/>
            <person name="Jabil R."/>
            <person name="James M.L."/>
            <person name="Jhangiani S.N."/>
            <person name="Johnson B."/>
            <person name="Johnson Q."/>
            <person name="Joshi V."/>
            <person name="Kalu J.B."/>
            <person name="Kam C."/>
            <person name="Kashfia A."/>
            <person name="Keebler J."/>
            <person name="Kisamo H."/>
            <person name="Kovar C.L."/>
            <person name="Lago L.A."/>
            <person name="Lai C.-Y."/>
            <person name="Laidlaw J."/>
            <person name="Lara F."/>
            <person name="Le T.-K."/>
            <person name="Lee S.L."/>
            <person name="Legall F.H."/>
            <person name="Lemon S.J."/>
            <person name="Lewis L.R."/>
            <person name="Li B."/>
            <person name="Liu Y."/>
            <person name="Liu Y.-S."/>
            <person name="Lopez J."/>
            <person name="Lozado R.J."/>
            <person name="Lu J."/>
            <person name="Madu R.C."/>
            <person name="Maheshwari M."/>
            <person name="Maheshwari R."/>
            <person name="Malloy K."/>
            <person name="Martinez E."/>
            <person name="Mathew T."/>
            <person name="Mercado I.C."/>
            <person name="Mercado C."/>
            <person name="Meyer B."/>
            <person name="Montgomery K."/>
            <person name="Morgan M.B."/>
            <person name="Munidasa M."/>
            <person name="Nazareth L.V."/>
            <person name="Nelson J."/>
            <person name="Ng B.M."/>
            <person name="Nguyen N.B."/>
            <person name="Nguyen P.Q."/>
            <person name="Nguyen T."/>
            <person name="Obregon M."/>
            <person name="Okwuonu G.O."/>
            <person name="Onwere C.G."/>
            <person name="Orozco G."/>
            <person name="Parra A."/>
            <person name="Patel S."/>
            <person name="Patil S."/>
            <person name="Perez A."/>
            <person name="Perez Y."/>
            <person name="Pham C."/>
            <person name="Primus E.L."/>
            <person name="Pu L.-L."/>
            <person name="Puazo M."/>
            <person name="Qin X."/>
            <person name="Quiroz J.B."/>
            <person name="Reese J."/>
            <person name="Richards S."/>
            <person name="Rives C.M."/>
            <person name="Robberts R."/>
            <person name="Ruiz S.J."/>
            <person name="Ruiz M.J."/>
            <person name="Santibanez J."/>
            <person name="Schneider B.W."/>
            <person name="Sisson I."/>
            <person name="Smith M."/>
            <person name="Sodergren E."/>
            <person name="Song X.-Z."/>
            <person name="Song B.B."/>
            <person name="Summersgill H."/>
            <person name="Thelus R."/>
            <person name="Thornton R.D."/>
            <person name="Trejos Z.Y."/>
            <person name="Usmani K."/>
            <person name="Vattathil S."/>
            <person name="Villasana D."/>
            <person name="Walker D.L."/>
            <person name="Wang S."/>
            <person name="Wang K."/>
            <person name="White C.S."/>
            <person name="Williams A.C."/>
            <person name="Williamson J."/>
            <person name="Wilson K."/>
            <person name="Woghiren I.O."/>
            <person name="Woodworth J.R."/>
            <person name="Worley K.C."/>
            <person name="Wright R.A."/>
            <person name="Wu W."/>
            <person name="Young L."/>
            <person name="Zhang L."/>
            <person name="Zhang J."/>
            <person name="Zhu Y."/>
            <person name="Muzny D.M."/>
            <person name="Weinstock G."/>
            <person name="Gibbs R.A."/>
        </authorList>
    </citation>
    <scope>NUCLEOTIDE SEQUENCE [LARGE SCALE GENOMIC DNA]</scope>
    <source>
        <strain evidence="5">LSR1</strain>
    </source>
</reference>
<evidence type="ECO:0000256" key="1">
    <source>
        <dbReference type="ARBA" id="ARBA00006484"/>
    </source>
</evidence>
<dbReference type="Pfam" id="PF00106">
    <property type="entry name" value="adh_short"/>
    <property type="match status" value="1"/>
</dbReference>
<comment type="similarity">
    <text evidence="1 3">Belongs to the short-chain dehydrogenases/reductases (SDR) family.</text>
</comment>
<dbReference type="PRINTS" id="PR00081">
    <property type="entry name" value="GDHRDH"/>
</dbReference>
<dbReference type="AlphaFoldDB" id="A0A8R2NQ81"/>
<evidence type="ECO:0000313" key="5">
    <source>
        <dbReference type="Proteomes" id="UP000007819"/>
    </source>
</evidence>
<organism evidence="4 5">
    <name type="scientific">Acyrthosiphon pisum</name>
    <name type="common">Pea aphid</name>
    <dbReference type="NCBI Taxonomy" id="7029"/>
    <lineage>
        <taxon>Eukaryota</taxon>
        <taxon>Metazoa</taxon>
        <taxon>Ecdysozoa</taxon>
        <taxon>Arthropoda</taxon>
        <taxon>Hexapoda</taxon>
        <taxon>Insecta</taxon>
        <taxon>Pterygota</taxon>
        <taxon>Neoptera</taxon>
        <taxon>Paraneoptera</taxon>
        <taxon>Hemiptera</taxon>
        <taxon>Sternorrhyncha</taxon>
        <taxon>Aphidomorpha</taxon>
        <taxon>Aphidoidea</taxon>
        <taxon>Aphididae</taxon>
        <taxon>Macrosiphini</taxon>
        <taxon>Acyrthosiphon</taxon>
    </lineage>
</organism>
<protein>
    <recommendedName>
        <fullName evidence="6">Dehydrogenase/reductase SDR family member 11</fullName>
    </recommendedName>
</protein>
<dbReference type="Proteomes" id="UP000007819">
    <property type="component" value="Chromosome A2"/>
</dbReference>
<dbReference type="InterPro" id="IPR002347">
    <property type="entry name" value="SDR_fam"/>
</dbReference>
<dbReference type="Gene3D" id="3.40.50.720">
    <property type="entry name" value="NAD(P)-binding Rossmann-like Domain"/>
    <property type="match status" value="1"/>
</dbReference>
<accession>A0A8R2NQ81</accession>
<evidence type="ECO:0000313" key="4">
    <source>
        <dbReference type="EnsemblMetazoa" id="XP_029345418.1"/>
    </source>
</evidence>
<dbReference type="SUPFAM" id="SSF51735">
    <property type="entry name" value="NAD(P)-binding Rossmann-fold domains"/>
    <property type="match status" value="1"/>
</dbReference>